<feature type="short sequence motif" description="DGA/G" evidence="3">
    <location>
        <begin position="433"/>
        <end position="435"/>
    </location>
</feature>
<evidence type="ECO:0000259" key="6">
    <source>
        <dbReference type="PROSITE" id="PS51635"/>
    </source>
</evidence>
<feature type="region of interest" description="Disordered" evidence="5">
    <location>
        <begin position="348"/>
        <end position="367"/>
    </location>
</feature>
<evidence type="ECO:0000256" key="5">
    <source>
        <dbReference type="SAM" id="MobiDB-lite"/>
    </source>
</evidence>
<accession>A0A835WR97</accession>
<dbReference type="OrthoDB" id="545248at2759"/>
<dbReference type="GO" id="GO:0004620">
    <property type="term" value="F:phospholipase activity"/>
    <property type="evidence" value="ECO:0007669"/>
    <property type="project" value="TreeGrafter"/>
</dbReference>
<evidence type="ECO:0000256" key="1">
    <source>
        <dbReference type="ARBA" id="ARBA00010240"/>
    </source>
</evidence>
<evidence type="ECO:0000313" key="7">
    <source>
        <dbReference type="EMBL" id="KAG2452639.1"/>
    </source>
</evidence>
<keyword evidence="3 4" id="KW-0442">Lipid degradation</keyword>
<gene>
    <name evidence="7" type="ORF">HYH02_002872</name>
</gene>
<comment type="domain">
    <text evidence="4">The nitrogen atoms of the two glycine residues in the GGXR motif define the oxyanion hole, and stabilize the oxyanion that forms during the nucleophilic attack by the catalytic serine during substrate cleavage.</text>
</comment>
<feature type="domain" description="PNPLA" evidence="6">
    <location>
        <begin position="32"/>
        <end position="446"/>
    </location>
</feature>
<evidence type="ECO:0000256" key="4">
    <source>
        <dbReference type="RuleBase" id="RU361262"/>
    </source>
</evidence>
<feature type="active site" description="Nucleophile" evidence="3">
    <location>
        <position position="157"/>
    </location>
</feature>
<dbReference type="EC" id="3.1.1.-" evidence="4"/>
<protein>
    <recommendedName>
        <fullName evidence="4">Patatin</fullName>
        <ecNumber evidence="4">3.1.1.-</ecNumber>
    </recommendedName>
</protein>
<organism evidence="7 8">
    <name type="scientific">Chlamydomonas schloesseri</name>
    <dbReference type="NCBI Taxonomy" id="2026947"/>
    <lineage>
        <taxon>Eukaryota</taxon>
        <taxon>Viridiplantae</taxon>
        <taxon>Chlorophyta</taxon>
        <taxon>core chlorophytes</taxon>
        <taxon>Chlorophyceae</taxon>
        <taxon>CS clade</taxon>
        <taxon>Chlamydomonadales</taxon>
        <taxon>Chlamydomonadaceae</taxon>
        <taxon>Chlamydomonas</taxon>
    </lineage>
</organism>
<dbReference type="InterPro" id="IPR002641">
    <property type="entry name" value="PNPLA_dom"/>
</dbReference>
<keyword evidence="8" id="KW-1185">Reference proteome</keyword>
<keyword evidence="2 3" id="KW-0443">Lipid metabolism</keyword>
<comment type="function">
    <text evidence="4">Lipolytic acyl hydrolase (LAH).</text>
</comment>
<feature type="active site" description="Proton acceptor" evidence="3">
    <location>
        <position position="433"/>
    </location>
</feature>
<dbReference type="EMBL" id="JAEHOD010000005">
    <property type="protein sequence ID" value="KAG2452639.1"/>
    <property type="molecule type" value="Genomic_DNA"/>
</dbReference>
<dbReference type="SUPFAM" id="SSF52151">
    <property type="entry name" value="FabD/lysophospholipase-like"/>
    <property type="match status" value="1"/>
</dbReference>
<reference evidence="7" key="1">
    <citation type="journal article" date="2020" name="bioRxiv">
        <title>Comparative genomics of Chlamydomonas.</title>
        <authorList>
            <person name="Craig R.J."/>
            <person name="Hasan A.R."/>
            <person name="Ness R.W."/>
            <person name="Keightley P.D."/>
        </authorList>
    </citation>
    <scope>NUCLEOTIDE SEQUENCE</scope>
    <source>
        <strain evidence="7">CCAP 11/173</strain>
    </source>
</reference>
<dbReference type="InterPro" id="IPR016035">
    <property type="entry name" value="Acyl_Trfase/lysoPLipase"/>
</dbReference>
<keyword evidence="3 4" id="KW-0378">Hydrolase</keyword>
<dbReference type="Gene3D" id="3.40.1090.10">
    <property type="entry name" value="Cytosolic phospholipase A2 catalytic domain"/>
    <property type="match status" value="2"/>
</dbReference>
<evidence type="ECO:0000256" key="2">
    <source>
        <dbReference type="ARBA" id="ARBA00023098"/>
    </source>
</evidence>
<dbReference type="PROSITE" id="PS51635">
    <property type="entry name" value="PNPLA"/>
    <property type="match status" value="1"/>
</dbReference>
<comment type="caution">
    <text evidence="7">The sequence shown here is derived from an EMBL/GenBank/DDBJ whole genome shotgun (WGS) entry which is preliminary data.</text>
</comment>
<evidence type="ECO:0000256" key="3">
    <source>
        <dbReference type="PROSITE-ProRule" id="PRU01161"/>
    </source>
</evidence>
<dbReference type="PANTHER" id="PTHR32176:SF92">
    <property type="entry name" value="XYLOSE ISOMERASE"/>
    <property type="match status" value="1"/>
</dbReference>
<dbReference type="GO" id="GO:0016042">
    <property type="term" value="P:lipid catabolic process"/>
    <property type="evidence" value="ECO:0007669"/>
    <property type="project" value="UniProtKB-UniRule"/>
</dbReference>
<comment type="similarity">
    <text evidence="1 4">Belongs to the patatin family.</text>
</comment>
<proteinExistence type="inferred from homology"/>
<dbReference type="GO" id="GO:0047372">
    <property type="term" value="F:monoacylglycerol lipase activity"/>
    <property type="evidence" value="ECO:0007669"/>
    <property type="project" value="TreeGrafter"/>
</dbReference>
<feature type="short sequence motif" description="GXSXG" evidence="3">
    <location>
        <begin position="155"/>
        <end position="159"/>
    </location>
</feature>
<dbReference type="Pfam" id="PF01734">
    <property type="entry name" value="Patatin"/>
    <property type="match status" value="1"/>
</dbReference>
<dbReference type="AlphaFoldDB" id="A0A835WR97"/>
<sequence>MAATPGVWPQVVRPAALRPSAGPRIGRTPTLLSLDGGGMRGLISAQVLVELEDSIKQVLWKERLIEDVKPLLEDAAARKVPGLGSVAARLAEYESQVSSAGFTINEGHEAAERWDLRWDDYVKWQSSLLAPPKDWAVIKQCFDVDIGDWFDQLAGTSTGGLLALYLAARGGAGEARPSDPTLRPGSAAASSAFYEENGEKIFASGTEQARKAKMVQNFLDTAGYARHTKDGLEEVLHGVFGDRTLKSLEEHGANVLVTTVDVTSMRTGAFFHQSAKPSPAQIAAEDSNKDRAAVTLHDDSGLFTPLRKADKGRVVLVRNPTSPNRVETAESRQAMGWLDGWVNHGEDPTGGGRARGGTNGVGAGGVRTTTPRELRFLSAIGGWVAPMHSELLDFKLVDVARATSAAPTFLPPMTIMRPEGAANWPEEGRTFVDGGLGNNDPVFMGLAQLLQRNNNAGLQDCAVLSIGTGTKVAFDGYNPVRENPKLKGLLFWGMQLGLFDKWARSFAQAPVNGLKEKGPRAVVNAAKAVGGLVGLTMSINGEDKENILRSILYGLLHLPEGTYLRIQITDEASAGIQPKSSDPQQPREVTPAVGGIAGAAEPTGVVSSPWGSLAPKDAKQEEQWRKALAAMDNPNPEILSAYKEMGKALAENYRNRIKWWVRCFLFGLEDAAHSPLLVDVAPKPLEIEHEDKVAGGKFITAAQKRPSRSGPAGTV</sequence>
<dbReference type="PANTHER" id="PTHR32176">
    <property type="entry name" value="XYLOSE ISOMERASE"/>
    <property type="match status" value="1"/>
</dbReference>
<feature type="short sequence motif" description="GXGXXG" evidence="3">
    <location>
        <begin position="36"/>
        <end position="41"/>
    </location>
</feature>
<name>A0A835WR97_9CHLO</name>
<feature type="compositionally biased region" description="Gly residues" evidence="5">
    <location>
        <begin position="348"/>
        <end position="365"/>
    </location>
</feature>
<evidence type="ECO:0000313" key="8">
    <source>
        <dbReference type="Proteomes" id="UP000613740"/>
    </source>
</evidence>
<dbReference type="Proteomes" id="UP000613740">
    <property type="component" value="Unassembled WGS sequence"/>
</dbReference>